<keyword evidence="11" id="KW-1185">Reference proteome</keyword>
<dbReference type="SUPFAM" id="SSF55658">
    <property type="entry name" value="L9 N-domain-like"/>
    <property type="match status" value="1"/>
</dbReference>
<evidence type="ECO:0000259" key="9">
    <source>
        <dbReference type="PROSITE" id="PS00651"/>
    </source>
</evidence>
<evidence type="ECO:0000256" key="5">
    <source>
        <dbReference type="ARBA" id="ARBA00023274"/>
    </source>
</evidence>
<dbReference type="GO" id="GO:0005840">
    <property type="term" value="C:ribosome"/>
    <property type="evidence" value="ECO:0007669"/>
    <property type="project" value="UniProtKB-KW"/>
</dbReference>
<evidence type="ECO:0000313" key="10">
    <source>
        <dbReference type="EMBL" id="SKA58418.1"/>
    </source>
</evidence>
<dbReference type="Gene3D" id="3.10.430.100">
    <property type="entry name" value="Ribosomal protein L9, C-terminal domain"/>
    <property type="match status" value="1"/>
</dbReference>
<keyword evidence="2 7" id="KW-0699">rRNA-binding</keyword>
<dbReference type="Pfam" id="PF03948">
    <property type="entry name" value="Ribosomal_L9_C"/>
    <property type="match status" value="1"/>
</dbReference>
<sequence length="150" mass="16283">MEVILLDKIGRLGGLGDKVKVKNGYARNYLLPLKKAVLATKENLAKFEAERAQFEAKIAAELKAAQDRAEKLNQIGKFEIAAQAGDEGKLFGSVGTRDIAEAASKAGVELHKSEVRLPDGVLRSVGDYQIEIQLHADVKTEITVSIVPEK</sequence>
<evidence type="ECO:0000256" key="4">
    <source>
        <dbReference type="ARBA" id="ARBA00022980"/>
    </source>
</evidence>
<evidence type="ECO:0000313" key="11">
    <source>
        <dbReference type="Proteomes" id="UP000242432"/>
    </source>
</evidence>
<dbReference type="GO" id="GO:0003735">
    <property type="term" value="F:structural constituent of ribosome"/>
    <property type="evidence" value="ECO:0007669"/>
    <property type="project" value="InterPro"/>
</dbReference>
<feature type="coiled-coil region" evidence="8">
    <location>
        <begin position="37"/>
        <end position="75"/>
    </location>
</feature>
<dbReference type="InterPro" id="IPR036791">
    <property type="entry name" value="Ribosomal_bL9_C_sf"/>
</dbReference>
<dbReference type="InterPro" id="IPR020069">
    <property type="entry name" value="Ribosomal_bL9_C"/>
</dbReference>
<dbReference type="GO" id="GO:0019843">
    <property type="term" value="F:rRNA binding"/>
    <property type="evidence" value="ECO:0007669"/>
    <property type="project" value="UniProtKB-UniRule"/>
</dbReference>
<evidence type="ECO:0000256" key="1">
    <source>
        <dbReference type="ARBA" id="ARBA00010605"/>
    </source>
</evidence>
<keyword evidence="4 7" id="KW-0689">Ribosomal protein</keyword>
<feature type="domain" description="Ribosomal protein L9" evidence="9">
    <location>
        <begin position="13"/>
        <end position="40"/>
    </location>
</feature>
<reference evidence="11" key="1">
    <citation type="submission" date="2017-02" db="EMBL/GenBank/DDBJ databases">
        <authorList>
            <person name="Varghese N."/>
            <person name="Submissions S."/>
        </authorList>
    </citation>
    <scope>NUCLEOTIDE SEQUENCE [LARGE SCALE GENOMIC DNA]</scope>
    <source>
        <strain evidence="11">DSM 3072</strain>
    </source>
</reference>
<dbReference type="InterPro" id="IPR020594">
    <property type="entry name" value="Ribosomal_bL9_bac/chp"/>
</dbReference>
<protein>
    <recommendedName>
        <fullName evidence="6 7">Large ribosomal subunit protein bL9</fullName>
    </recommendedName>
</protein>
<evidence type="ECO:0000256" key="7">
    <source>
        <dbReference type="HAMAP-Rule" id="MF_00503"/>
    </source>
</evidence>
<organism evidence="10 11">
    <name type="scientific">Succinivibrio dextrinosolvens DSM 3072</name>
    <dbReference type="NCBI Taxonomy" id="1123324"/>
    <lineage>
        <taxon>Bacteria</taxon>
        <taxon>Pseudomonadati</taxon>
        <taxon>Pseudomonadota</taxon>
        <taxon>Gammaproteobacteria</taxon>
        <taxon>Aeromonadales</taxon>
        <taxon>Succinivibrionaceae</taxon>
        <taxon>Succinivibrio</taxon>
    </lineage>
</organism>
<dbReference type="Pfam" id="PF01281">
    <property type="entry name" value="Ribosomal_L9_N"/>
    <property type="match status" value="1"/>
</dbReference>
<dbReference type="RefSeq" id="WP_031490958.1">
    <property type="nucleotide sequence ID" value="NZ_FUXX01000004.1"/>
</dbReference>
<keyword evidence="5 7" id="KW-0687">Ribonucleoprotein</keyword>
<dbReference type="Proteomes" id="UP000242432">
    <property type="component" value="Unassembled WGS sequence"/>
</dbReference>
<dbReference type="PROSITE" id="PS00651">
    <property type="entry name" value="RIBOSOMAL_L9"/>
    <property type="match status" value="1"/>
</dbReference>
<dbReference type="SUPFAM" id="SSF55653">
    <property type="entry name" value="Ribosomal protein L9 C-domain"/>
    <property type="match status" value="1"/>
</dbReference>
<keyword evidence="3 7" id="KW-0694">RNA-binding</keyword>
<dbReference type="PANTHER" id="PTHR21368">
    <property type="entry name" value="50S RIBOSOMAL PROTEIN L9"/>
    <property type="match status" value="1"/>
</dbReference>
<gene>
    <name evidence="7" type="primary">rplI</name>
    <name evidence="10" type="ORF">SAMN02745213_00436</name>
</gene>
<dbReference type="EMBL" id="FUXX01000004">
    <property type="protein sequence ID" value="SKA58418.1"/>
    <property type="molecule type" value="Genomic_DNA"/>
</dbReference>
<name>A0A1T4V0P0_9GAMM</name>
<evidence type="ECO:0000256" key="2">
    <source>
        <dbReference type="ARBA" id="ARBA00022730"/>
    </source>
</evidence>
<dbReference type="InterPro" id="IPR036935">
    <property type="entry name" value="Ribosomal_bL9_N_sf"/>
</dbReference>
<evidence type="ECO:0000256" key="6">
    <source>
        <dbReference type="ARBA" id="ARBA00035292"/>
    </source>
</evidence>
<evidence type="ECO:0000256" key="8">
    <source>
        <dbReference type="SAM" id="Coils"/>
    </source>
</evidence>
<dbReference type="HAMAP" id="MF_00503">
    <property type="entry name" value="Ribosomal_bL9"/>
    <property type="match status" value="1"/>
</dbReference>
<comment type="similarity">
    <text evidence="1 7">Belongs to the bacterial ribosomal protein bL9 family.</text>
</comment>
<dbReference type="NCBIfam" id="TIGR00158">
    <property type="entry name" value="L9"/>
    <property type="match status" value="1"/>
</dbReference>
<evidence type="ECO:0000256" key="3">
    <source>
        <dbReference type="ARBA" id="ARBA00022884"/>
    </source>
</evidence>
<dbReference type="Gene3D" id="3.40.5.10">
    <property type="entry name" value="Ribosomal protein L9, N-terminal domain"/>
    <property type="match status" value="1"/>
</dbReference>
<accession>A0A1T4V0P0</accession>
<dbReference type="InterPro" id="IPR000244">
    <property type="entry name" value="Ribosomal_bL9"/>
</dbReference>
<keyword evidence="8" id="KW-0175">Coiled coil</keyword>
<dbReference type="GO" id="GO:0006412">
    <property type="term" value="P:translation"/>
    <property type="evidence" value="ECO:0007669"/>
    <property type="project" value="UniProtKB-UniRule"/>
</dbReference>
<dbReference type="GO" id="GO:1990904">
    <property type="term" value="C:ribonucleoprotein complex"/>
    <property type="evidence" value="ECO:0007669"/>
    <property type="project" value="UniProtKB-KW"/>
</dbReference>
<proteinExistence type="inferred from homology"/>
<comment type="function">
    <text evidence="7">Binds to the 23S rRNA.</text>
</comment>
<dbReference type="STRING" id="83771.SAMN02910357_01330"/>
<dbReference type="InterPro" id="IPR020070">
    <property type="entry name" value="Ribosomal_bL9_N"/>
</dbReference>
<dbReference type="InterPro" id="IPR009027">
    <property type="entry name" value="Ribosomal_bL9/RNase_H1_N"/>
</dbReference>
<dbReference type="AlphaFoldDB" id="A0A1T4V0P0"/>